<evidence type="ECO:0000256" key="2">
    <source>
        <dbReference type="ARBA" id="ARBA00012135"/>
    </source>
</evidence>
<sequence length="245" mass="24806">MSGQRSKSVLLIGGMDSSGGAGLLRDAQALEQAGCHARVAVTAVTAQTNRGLLASQPMAPEMVAAQIRAALACGPIRAVKIGMLGTASIVAAVAEELPDLPIILDPVMATSSGGALLDYAGLSAMIAFLPRVLLLTPNLPELAVIAAHLGPETGTIEASARKLLAHGAQHVLVKGGHAEEIAATDLLFSADAQPVPFTAPRIPKSLRGTGCYLASAIAARLAQGAPIETACAEAKAALHSLFTES</sequence>
<protein>
    <recommendedName>
        <fullName evidence="2">hydroxymethylpyrimidine kinase</fullName>
        <ecNumber evidence="2">2.7.1.49</ecNumber>
    </recommendedName>
</protein>
<comment type="pathway">
    <text evidence="1">Cofactor biosynthesis; thiamine diphosphate biosynthesis.</text>
</comment>
<accession>A0ABT2ZXG7</accession>
<dbReference type="InterPro" id="IPR013749">
    <property type="entry name" value="PM/HMP-P_kinase-1"/>
</dbReference>
<dbReference type="EC" id="2.7.1.49" evidence="2"/>
<proteinExistence type="predicted"/>
<name>A0ABT2ZXG7_9RHOB</name>
<dbReference type="InterPro" id="IPR029056">
    <property type="entry name" value="Ribokinase-like"/>
</dbReference>
<keyword evidence="4" id="KW-0418">Kinase</keyword>
<dbReference type="Gene3D" id="3.40.1190.20">
    <property type="match status" value="1"/>
</dbReference>
<evidence type="ECO:0000259" key="3">
    <source>
        <dbReference type="Pfam" id="PF08543"/>
    </source>
</evidence>
<gene>
    <name evidence="4" type="ORF">OE699_06265</name>
</gene>
<reference evidence="4 5" key="1">
    <citation type="submission" date="2022-10" db="EMBL/GenBank/DDBJ databases">
        <title>Sinirhodobacter sp. nov., isolated from ocean surface sediments.</title>
        <authorList>
            <person name="He W."/>
            <person name="Wang L."/>
            <person name="Zhang D.-F."/>
        </authorList>
    </citation>
    <scope>NUCLEOTIDE SEQUENCE [LARGE SCALE GENOMIC DNA]</scope>
    <source>
        <strain evidence="4 5">WL0115</strain>
    </source>
</reference>
<organism evidence="4 5">
    <name type="scientific">Sedimentimonas flavescens</name>
    <dbReference type="NCBI Taxonomy" id="2851012"/>
    <lineage>
        <taxon>Bacteria</taxon>
        <taxon>Pseudomonadati</taxon>
        <taxon>Pseudomonadota</taxon>
        <taxon>Alphaproteobacteria</taxon>
        <taxon>Rhodobacterales</taxon>
        <taxon>Rhodobacter group</taxon>
        <taxon>Sedimentimonas</taxon>
    </lineage>
</organism>
<keyword evidence="4" id="KW-0808">Transferase</keyword>
<evidence type="ECO:0000313" key="4">
    <source>
        <dbReference type="EMBL" id="MCV2878453.1"/>
    </source>
</evidence>
<dbReference type="GO" id="GO:0016301">
    <property type="term" value="F:kinase activity"/>
    <property type="evidence" value="ECO:0007669"/>
    <property type="project" value="UniProtKB-KW"/>
</dbReference>
<dbReference type="PANTHER" id="PTHR20858:SF17">
    <property type="entry name" value="HYDROXYMETHYLPYRIMIDINE_PHOSPHOMETHYLPYRIMIDINE KINASE THI20-RELATED"/>
    <property type="match status" value="1"/>
</dbReference>
<dbReference type="CDD" id="cd01169">
    <property type="entry name" value="HMPP_kinase"/>
    <property type="match status" value="1"/>
</dbReference>
<keyword evidence="5" id="KW-1185">Reference proteome</keyword>
<evidence type="ECO:0000313" key="5">
    <source>
        <dbReference type="Proteomes" id="UP001526166"/>
    </source>
</evidence>
<dbReference type="EMBL" id="JAOWKW010000004">
    <property type="protein sequence ID" value="MCV2878453.1"/>
    <property type="molecule type" value="Genomic_DNA"/>
</dbReference>
<comment type="caution">
    <text evidence="4">The sequence shown here is derived from an EMBL/GenBank/DDBJ whole genome shotgun (WGS) entry which is preliminary data.</text>
</comment>
<evidence type="ECO:0000256" key="1">
    <source>
        <dbReference type="ARBA" id="ARBA00004948"/>
    </source>
</evidence>
<feature type="domain" description="Pyridoxamine kinase/Phosphomethylpyrimidine kinase" evidence="3">
    <location>
        <begin position="16"/>
        <end position="240"/>
    </location>
</feature>
<dbReference type="SUPFAM" id="SSF53613">
    <property type="entry name" value="Ribokinase-like"/>
    <property type="match status" value="1"/>
</dbReference>
<dbReference type="PANTHER" id="PTHR20858">
    <property type="entry name" value="PHOSPHOMETHYLPYRIMIDINE KINASE"/>
    <property type="match status" value="1"/>
</dbReference>
<dbReference type="Proteomes" id="UP001526166">
    <property type="component" value="Unassembled WGS sequence"/>
</dbReference>
<dbReference type="InterPro" id="IPR004399">
    <property type="entry name" value="HMP/HMP-P_kinase_dom"/>
</dbReference>
<dbReference type="Pfam" id="PF08543">
    <property type="entry name" value="Phos_pyr_kin"/>
    <property type="match status" value="1"/>
</dbReference>
<dbReference type="RefSeq" id="WP_263847438.1">
    <property type="nucleotide sequence ID" value="NZ_JAOWKW010000004.1"/>
</dbReference>